<sequence length="285" mass="31942">MANEAGPLDPDQYQVDDADKGFFAAAISPDEDVVRQRVIDIQKKAYEACPYPCIRMFYFISLRMKGHPTYKEVIAHGGKDNALFLDLGCCMGTDVRNAAYEGYPASQLVGSDLLETYLTLGKELYNDKETGKIKFIAADVFDLPPIRSTAPRISSLDGVTQLDDLAGSLTFIYTGSVFHLFSAQKQKELALRLLRLWTREPGAIIFGRHQGKAEEGYLAEGRPEMDIYGHSPKTFTAMWKEAIEEFEGEGAAEKIVVEVELRDWVKRLGSLSRDTVTLVWTVRRV</sequence>
<dbReference type="EMBL" id="KL198100">
    <property type="protein sequence ID" value="KDQ07831.1"/>
    <property type="molecule type" value="Genomic_DNA"/>
</dbReference>
<dbReference type="AlphaFoldDB" id="A0A067M8E7"/>
<keyword evidence="2" id="KW-0808">Transferase</keyword>
<feature type="domain" description="Methyltransferase" evidence="5">
    <location>
        <begin position="80"/>
        <end position="157"/>
    </location>
</feature>
<organism evidence="6 7">
    <name type="scientific">Botryobasidium botryosum (strain FD-172 SS1)</name>
    <dbReference type="NCBI Taxonomy" id="930990"/>
    <lineage>
        <taxon>Eukaryota</taxon>
        <taxon>Fungi</taxon>
        <taxon>Dikarya</taxon>
        <taxon>Basidiomycota</taxon>
        <taxon>Agaricomycotina</taxon>
        <taxon>Agaricomycetes</taxon>
        <taxon>Cantharellales</taxon>
        <taxon>Botryobasidiaceae</taxon>
        <taxon>Botryobasidium</taxon>
    </lineage>
</organism>
<dbReference type="OrthoDB" id="2094832at2759"/>
<dbReference type="PANTHER" id="PTHR35897">
    <property type="entry name" value="METHYLTRANSFERASE AUSD"/>
    <property type="match status" value="1"/>
</dbReference>
<comment type="similarity">
    <text evidence="4">Belongs to the class I-like SAM-binding methyltransferase superfamily.</text>
</comment>
<dbReference type="InterPro" id="IPR051654">
    <property type="entry name" value="Meroterpenoid_MTases"/>
</dbReference>
<dbReference type="InParanoid" id="A0A067M8E7"/>
<evidence type="ECO:0000259" key="5">
    <source>
        <dbReference type="Pfam" id="PF13847"/>
    </source>
</evidence>
<evidence type="ECO:0000313" key="7">
    <source>
        <dbReference type="Proteomes" id="UP000027195"/>
    </source>
</evidence>
<keyword evidence="7" id="KW-1185">Reference proteome</keyword>
<proteinExistence type="inferred from homology"/>
<evidence type="ECO:0000313" key="6">
    <source>
        <dbReference type="EMBL" id="KDQ07831.1"/>
    </source>
</evidence>
<protein>
    <recommendedName>
        <fullName evidence="5">Methyltransferase domain-containing protein</fullName>
    </recommendedName>
</protein>
<evidence type="ECO:0000256" key="4">
    <source>
        <dbReference type="ARBA" id="ARBA00038314"/>
    </source>
</evidence>
<evidence type="ECO:0000256" key="2">
    <source>
        <dbReference type="ARBA" id="ARBA00022679"/>
    </source>
</evidence>
<dbReference type="Proteomes" id="UP000027195">
    <property type="component" value="Unassembled WGS sequence"/>
</dbReference>
<dbReference type="GO" id="GO:0016740">
    <property type="term" value="F:transferase activity"/>
    <property type="evidence" value="ECO:0007669"/>
    <property type="project" value="UniProtKB-KW"/>
</dbReference>
<dbReference type="InterPro" id="IPR029063">
    <property type="entry name" value="SAM-dependent_MTases_sf"/>
</dbReference>
<dbReference type="HOGENOM" id="CLU_051542_1_0_1"/>
<dbReference type="Gene3D" id="3.40.50.150">
    <property type="entry name" value="Vaccinia Virus protein VP39"/>
    <property type="match status" value="1"/>
</dbReference>
<comment type="pathway">
    <text evidence="1">Secondary metabolite biosynthesis.</text>
</comment>
<dbReference type="SUPFAM" id="SSF53335">
    <property type="entry name" value="S-adenosyl-L-methionine-dependent methyltransferases"/>
    <property type="match status" value="1"/>
</dbReference>
<accession>A0A067M8E7</accession>
<evidence type="ECO:0000256" key="3">
    <source>
        <dbReference type="ARBA" id="ARBA00022691"/>
    </source>
</evidence>
<reference evidence="7" key="1">
    <citation type="journal article" date="2014" name="Proc. Natl. Acad. Sci. U.S.A.">
        <title>Extensive sampling of basidiomycete genomes demonstrates inadequacy of the white-rot/brown-rot paradigm for wood decay fungi.</title>
        <authorList>
            <person name="Riley R."/>
            <person name="Salamov A.A."/>
            <person name="Brown D.W."/>
            <person name="Nagy L.G."/>
            <person name="Floudas D."/>
            <person name="Held B.W."/>
            <person name="Levasseur A."/>
            <person name="Lombard V."/>
            <person name="Morin E."/>
            <person name="Otillar R."/>
            <person name="Lindquist E.A."/>
            <person name="Sun H."/>
            <person name="LaButti K.M."/>
            <person name="Schmutz J."/>
            <person name="Jabbour D."/>
            <person name="Luo H."/>
            <person name="Baker S.E."/>
            <person name="Pisabarro A.G."/>
            <person name="Walton J.D."/>
            <person name="Blanchette R.A."/>
            <person name="Henrissat B."/>
            <person name="Martin F."/>
            <person name="Cullen D."/>
            <person name="Hibbett D.S."/>
            <person name="Grigoriev I.V."/>
        </authorList>
    </citation>
    <scope>NUCLEOTIDE SEQUENCE [LARGE SCALE GENOMIC DNA]</scope>
    <source>
        <strain evidence="7">FD-172 SS1</strain>
    </source>
</reference>
<dbReference type="Pfam" id="PF13847">
    <property type="entry name" value="Methyltransf_31"/>
    <property type="match status" value="1"/>
</dbReference>
<keyword evidence="3" id="KW-0949">S-adenosyl-L-methionine</keyword>
<dbReference type="PANTHER" id="PTHR35897:SF1">
    <property type="entry name" value="METHYLTRANSFERASE AUSD"/>
    <property type="match status" value="1"/>
</dbReference>
<name>A0A067M8E7_BOTB1</name>
<dbReference type="InterPro" id="IPR025714">
    <property type="entry name" value="Methyltranfer_dom"/>
</dbReference>
<dbReference type="STRING" id="930990.A0A067M8E7"/>
<evidence type="ECO:0000256" key="1">
    <source>
        <dbReference type="ARBA" id="ARBA00005179"/>
    </source>
</evidence>
<gene>
    <name evidence="6" type="ORF">BOTBODRAFT_119527</name>
</gene>